<gene>
    <name evidence="4" type="ORF">STCU_11267</name>
</gene>
<evidence type="ECO:0000256" key="2">
    <source>
        <dbReference type="SAM" id="Phobius"/>
    </source>
</evidence>
<dbReference type="EMBL" id="ATMH01011171">
    <property type="protein sequence ID" value="EPY16439.1"/>
    <property type="molecule type" value="Genomic_DNA"/>
</dbReference>
<keyword evidence="3" id="KW-0732">Signal</keyword>
<keyword evidence="2" id="KW-1133">Transmembrane helix</keyword>
<keyword evidence="5" id="KW-1185">Reference proteome</keyword>
<protein>
    <submittedName>
        <fullName evidence="4">Uncharacterized protein</fullName>
    </submittedName>
</protein>
<proteinExistence type="predicted"/>
<feature type="transmembrane region" description="Helical" evidence="2">
    <location>
        <begin position="45"/>
        <end position="68"/>
    </location>
</feature>
<comment type="caution">
    <text evidence="4">The sequence shown here is derived from an EMBL/GenBank/DDBJ whole genome shotgun (WGS) entry which is preliminary data.</text>
</comment>
<keyword evidence="2" id="KW-0472">Membrane</keyword>
<evidence type="ECO:0000313" key="5">
    <source>
        <dbReference type="Proteomes" id="UP000015354"/>
    </source>
</evidence>
<evidence type="ECO:0000313" key="4">
    <source>
        <dbReference type="EMBL" id="EPY16439.1"/>
    </source>
</evidence>
<feature type="signal peptide" evidence="3">
    <location>
        <begin position="1"/>
        <end position="29"/>
    </location>
</feature>
<feature type="chain" id="PRO_5004570263" evidence="3">
    <location>
        <begin position="30"/>
        <end position="101"/>
    </location>
</feature>
<keyword evidence="2" id="KW-0812">Transmembrane</keyword>
<feature type="region of interest" description="Disordered" evidence="1">
    <location>
        <begin position="81"/>
        <end position="101"/>
    </location>
</feature>
<reference evidence="4 5" key="1">
    <citation type="journal article" date="2013" name="PLoS ONE">
        <title>Predicting the Proteins of Angomonas deanei, Strigomonas culicis and Their Respective Endosymbionts Reveals New Aspects of the Trypanosomatidae Family.</title>
        <authorList>
            <person name="Motta M.C."/>
            <person name="Martins A.C."/>
            <person name="de Souza S.S."/>
            <person name="Catta-Preta C.M."/>
            <person name="Silva R."/>
            <person name="Klein C.C."/>
            <person name="de Almeida L.G."/>
            <person name="de Lima Cunha O."/>
            <person name="Ciapina L.P."/>
            <person name="Brocchi M."/>
            <person name="Colabardini A.C."/>
            <person name="de Araujo Lima B."/>
            <person name="Machado C.R."/>
            <person name="de Almeida Soares C.M."/>
            <person name="Probst C.M."/>
            <person name="de Menezes C.B."/>
            <person name="Thompson C.E."/>
            <person name="Bartholomeu D.C."/>
            <person name="Gradia D.F."/>
            <person name="Pavoni D.P."/>
            <person name="Grisard E.C."/>
            <person name="Fantinatti-Garboggini F."/>
            <person name="Marchini F.K."/>
            <person name="Rodrigues-Luiz G.F."/>
            <person name="Wagner G."/>
            <person name="Goldman G.H."/>
            <person name="Fietto J.L."/>
            <person name="Elias M.C."/>
            <person name="Goldman M.H."/>
            <person name="Sagot M.F."/>
            <person name="Pereira M."/>
            <person name="Stoco P.H."/>
            <person name="de Mendonca-Neto R.P."/>
            <person name="Teixeira S.M."/>
            <person name="Maciel T.E."/>
            <person name="de Oliveira Mendes T.A."/>
            <person name="Urmenyi T.P."/>
            <person name="de Souza W."/>
            <person name="Schenkman S."/>
            <person name="de Vasconcelos A.T."/>
        </authorList>
    </citation>
    <scope>NUCLEOTIDE SEQUENCE [LARGE SCALE GENOMIC DNA]</scope>
</reference>
<dbReference type="AlphaFoldDB" id="S9THQ7"/>
<sequence>MTFTSFSRKAVEVLLVVLLYVCAVALADADPTTTTEVPATKKKEFPLIWLCIGITVPGSILGIVVGCLRPEHLELPGMTTMQAEEHEEDQKSLHGASVRHN</sequence>
<evidence type="ECO:0000256" key="3">
    <source>
        <dbReference type="SAM" id="SignalP"/>
    </source>
</evidence>
<name>S9THQ7_9TRYP</name>
<evidence type="ECO:0000256" key="1">
    <source>
        <dbReference type="SAM" id="MobiDB-lite"/>
    </source>
</evidence>
<organism evidence="4 5">
    <name type="scientific">Strigomonas culicis</name>
    <dbReference type="NCBI Taxonomy" id="28005"/>
    <lineage>
        <taxon>Eukaryota</taxon>
        <taxon>Discoba</taxon>
        <taxon>Euglenozoa</taxon>
        <taxon>Kinetoplastea</taxon>
        <taxon>Metakinetoplastina</taxon>
        <taxon>Trypanosomatida</taxon>
        <taxon>Trypanosomatidae</taxon>
        <taxon>Strigomonadinae</taxon>
        <taxon>Strigomonas</taxon>
    </lineage>
</organism>
<dbReference type="Proteomes" id="UP000015354">
    <property type="component" value="Unassembled WGS sequence"/>
</dbReference>
<accession>S9THQ7</accession>